<feature type="region of interest" description="Disordered" evidence="6">
    <location>
        <begin position="1"/>
        <end position="31"/>
    </location>
</feature>
<dbReference type="Pfam" id="PF00069">
    <property type="entry name" value="Pkinase"/>
    <property type="match status" value="1"/>
</dbReference>
<evidence type="ECO:0000256" key="6">
    <source>
        <dbReference type="SAM" id="MobiDB-lite"/>
    </source>
</evidence>
<dbReference type="InterPro" id="IPR011009">
    <property type="entry name" value="Kinase-like_dom_sf"/>
</dbReference>
<dbReference type="Gene3D" id="1.10.510.10">
    <property type="entry name" value="Transferase(Phosphotransferase) domain 1"/>
    <property type="match status" value="1"/>
</dbReference>
<keyword evidence="2" id="KW-0808">Transferase</keyword>
<protein>
    <submittedName>
        <fullName evidence="7">Mitogen-activated protein kinase kinase kinase 3</fullName>
    </submittedName>
</protein>
<dbReference type="GO" id="GO:0004672">
    <property type="term" value="F:protein kinase activity"/>
    <property type="evidence" value="ECO:0007669"/>
    <property type="project" value="InterPro"/>
</dbReference>
<feature type="region of interest" description="Disordered" evidence="6">
    <location>
        <begin position="206"/>
        <end position="225"/>
    </location>
</feature>
<dbReference type="PROSITE" id="PS50011">
    <property type="entry name" value="PROTEIN_KINASE_DOM"/>
    <property type="match status" value="1"/>
</dbReference>
<dbReference type="InterPro" id="IPR000719">
    <property type="entry name" value="Prot_kinase_dom"/>
</dbReference>
<dbReference type="PANTHER" id="PTHR48016">
    <property type="entry name" value="MAP KINASE KINASE KINASE SSK2-RELATED-RELATED"/>
    <property type="match status" value="1"/>
</dbReference>
<evidence type="ECO:0000256" key="2">
    <source>
        <dbReference type="ARBA" id="ARBA00022679"/>
    </source>
</evidence>
<keyword evidence="3" id="KW-0547">Nucleotide-binding</keyword>
<evidence type="ECO:0000256" key="4">
    <source>
        <dbReference type="ARBA" id="ARBA00022777"/>
    </source>
</evidence>
<accession>A0A1D6HAF2</accession>
<gene>
    <name evidence="7" type="ORF">ZEAMMB73_Zm00001d016807</name>
</gene>
<name>A0A1D6HAF2_MAIZE</name>
<sequence>MPFWWPRRRSRPSSKRKDGPVPASASASCSPRYSVVVPPTAYASASASPSAQWERAWTRSLVSLAPRGAADRAAAAAVTLCGGGGSGPGGATAGLGRALPLPRPVYKSAPVSSGSSSDSDEVVDNTNFRCADPFVYPGARTVPPDAHKRTAEEKHLLSCSAPPPREHQKFFEVPVTNARKVHLQSYEAATSGTTLRGRMFHKNTRARTRSLSPGPRGHDFASSFASPRDVGVSSRSVVKRMDDLNSRSQPFFASSLSQPLPRPPAHIASCLIPSSPIASAQSQSQWKKGKALGSGTFGQVYVGFNRYECPYVSFKLKFHSVLVPQEVDMLRQLTHQNIVQYYGSELTDEALSIYLEYVSGGSIDKLLKYYGPFKEPVIRNYTRQILSGLAYLHGRKTVHRDVKGANVLVGPNGEVKLADFGMAKHLKGDPFEFFPHLTLFVYMKQITSLAEIHSLRGSPYWMAPEVIMNKNGYSFEVDIWSLGCTIIEMGTGRHPWHQYEHSNKEPSLKRSVAPLRDIGGIRARGFTGSSSACVSPHKTSRHSNLHLLTILLSGSSHHTQYLDFCHHPSCSRHIDVRANMSLPVSPCSSPLRQLKQWNWSCVASPSHLAFSSGSVAHNTVSDMQNQMRGSDPVPDPWRDISHRRQSPYDSPKRF</sequence>
<dbReference type="EMBL" id="CM000781">
    <property type="protein sequence ID" value="AQK71684.1"/>
    <property type="molecule type" value="Genomic_DNA"/>
</dbReference>
<dbReference type="PROSITE" id="PS51257">
    <property type="entry name" value="PROKAR_LIPOPROTEIN"/>
    <property type="match status" value="1"/>
</dbReference>
<reference evidence="7" key="1">
    <citation type="submission" date="2015-12" db="EMBL/GenBank/DDBJ databases">
        <title>Update maize B73 reference genome by single molecule sequencing technologies.</title>
        <authorList>
            <consortium name="Maize Genome Sequencing Project"/>
            <person name="Ware D."/>
        </authorList>
    </citation>
    <scope>NUCLEOTIDE SEQUENCE</scope>
    <source>
        <tissue evidence="7">Seedling</tissue>
    </source>
</reference>
<dbReference type="GO" id="GO:0005524">
    <property type="term" value="F:ATP binding"/>
    <property type="evidence" value="ECO:0007669"/>
    <property type="project" value="UniProtKB-KW"/>
</dbReference>
<evidence type="ECO:0000256" key="5">
    <source>
        <dbReference type="ARBA" id="ARBA00022840"/>
    </source>
</evidence>
<evidence type="ECO:0000256" key="1">
    <source>
        <dbReference type="ARBA" id="ARBA00006529"/>
    </source>
</evidence>
<dbReference type="SMART" id="SM00220">
    <property type="entry name" value="S_TKc"/>
    <property type="match status" value="1"/>
</dbReference>
<dbReference type="InterPro" id="IPR050538">
    <property type="entry name" value="MAP_kinase_kinase_kinase"/>
</dbReference>
<feature type="compositionally biased region" description="Basic residues" evidence="6">
    <location>
        <begin position="1"/>
        <end position="14"/>
    </location>
</feature>
<evidence type="ECO:0000313" key="7">
    <source>
        <dbReference type="EMBL" id="AQK71684.1"/>
    </source>
</evidence>
<dbReference type="PANTHER" id="PTHR48016:SF6">
    <property type="entry name" value="OS02G0555900 PROTEIN"/>
    <property type="match status" value="1"/>
</dbReference>
<dbReference type="AlphaFoldDB" id="A0A1D6HAF2"/>
<dbReference type="ExpressionAtlas" id="A0A1D6HAF2">
    <property type="expression patterns" value="baseline and differential"/>
</dbReference>
<comment type="similarity">
    <text evidence="1">Belongs to the protein kinase superfamily. STE Ser/Thr protein kinase family. MAP kinase kinase kinase subfamily.</text>
</comment>
<evidence type="ECO:0000256" key="3">
    <source>
        <dbReference type="ARBA" id="ARBA00022741"/>
    </source>
</evidence>
<keyword evidence="5" id="KW-0067">ATP-binding</keyword>
<feature type="region of interest" description="Disordered" evidence="6">
    <location>
        <begin position="624"/>
        <end position="654"/>
    </location>
</feature>
<proteinExistence type="inferred from homology"/>
<organism evidence="7">
    <name type="scientific">Zea mays</name>
    <name type="common">Maize</name>
    <dbReference type="NCBI Taxonomy" id="4577"/>
    <lineage>
        <taxon>Eukaryota</taxon>
        <taxon>Viridiplantae</taxon>
        <taxon>Streptophyta</taxon>
        <taxon>Embryophyta</taxon>
        <taxon>Tracheophyta</taxon>
        <taxon>Spermatophyta</taxon>
        <taxon>Magnoliopsida</taxon>
        <taxon>Liliopsida</taxon>
        <taxon>Poales</taxon>
        <taxon>Poaceae</taxon>
        <taxon>PACMAD clade</taxon>
        <taxon>Panicoideae</taxon>
        <taxon>Andropogonodae</taxon>
        <taxon>Andropogoneae</taxon>
        <taxon>Tripsacinae</taxon>
        <taxon>Zea</taxon>
    </lineage>
</organism>
<dbReference type="SUPFAM" id="SSF56112">
    <property type="entry name" value="Protein kinase-like (PK-like)"/>
    <property type="match status" value="1"/>
</dbReference>
<keyword evidence="4 7" id="KW-0418">Kinase</keyword>